<name>A0A944M5C7_9GAMM</name>
<dbReference type="CDD" id="cd09111">
    <property type="entry name" value="PLDc_ymdC_like_1"/>
    <property type="match status" value="1"/>
</dbReference>
<dbReference type="SMART" id="SM00155">
    <property type="entry name" value="PLDc"/>
    <property type="match status" value="2"/>
</dbReference>
<proteinExistence type="predicted"/>
<dbReference type="GO" id="GO:0030572">
    <property type="term" value="F:phosphatidyltransferase activity"/>
    <property type="evidence" value="ECO:0007669"/>
    <property type="project" value="UniProtKB-ARBA"/>
</dbReference>
<sequence>MQRTLDPLIRRICDPVAGRAGTESATGTTLYLTHKQQMKHRALLPILLLLLLQASYIHAGTMDSLAKTGREHPGKSAVYVLEKGEESLLTRAWLTRSAVKTIDVQYFIWSTDNIGTLASESLLSAAERGVRVRVIVDDLLIDAEPETLLSLDANPNIEIKIYNPVHSVGRGFLSRLWHLITDFRGSNQRMHDKVVIYDQTLAITGGRNMADEYYDYDHAYNFRDRDVMVAGSVLPEIQQSFDAFWQSPLAVSLDRLLADEKKRVTADQVLRYTDWLHQYAKNPANFAPEVRDAITDMGKRFDDIFAMMQWTDVEYISDIPGKNSNTDELDGGGRTTSSLINLLSEAKHQVLIESPYLIMPEGGFEFFSQLLAKGVDIAIVTNSLASTDNLQAYSGYQNQKQRLLDLGIRIYEFKPEPGIYRQLIDRHEALGKDVPIFALHAKSLVIDDRVTYIGTFNFDPRSANLNTEVGLVIRDERVAQQVADAIRRDMAPENSWQATVSDEQQDVSFSKRLKVNLWGLLPLEPIL</sequence>
<feature type="domain" description="PLD phosphodiesterase" evidence="1">
    <location>
        <begin position="186"/>
        <end position="213"/>
    </location>
</feature>
<dbReference type="EMBL" id="JAHHGM010000001">
    <property type="protein sequence ID" value="MBT2987388.1"/>
    <property type="molecule type" value="Genomic_DNA"/>
</dbReference>
<gene>
    <name evidence="2" type="ORF">KME65_00345</name>
</gene>
<dbReference type="PROSITE" id="PS50035">
    <property type="entry name" value="PLD"/>
    <property type="match status" value="2"/>
</dbReference>
<dbReference type="CDD" id="cd09113">
    <property type="entry name" value="PLDc_ymdC_like_2"/>
    <property type="match status" value="1"/>
</dbReference>
<accession>A0A944M5C7</accession>
<evidence type="ECO:0000313" key="2">
    <source>
        <dbReference type="EMBL" id="MBT2987388.1"/>
    </source>
</evidence>
<dbReference type="Gene3D" id="3.30.870.10">
    <property type="entry name" value="Endonuclease Chain A"/>
    <property type="match status" value="2"/>
</dbReference>
<feature type="domain" description="PLD phosphodiesterase" evidence="1">
    <location>
        <begin position="435"/>
        <end position="462"/>
    </location>
</feature>
<dbReference type="SUPFAM" id="SSF56024">
    <property type="entry name" value="Phospholipase D/nuclease"/>
    <property type="match status" value="2"/>
</dbReference>
<reference evidence="2 3" key="1">
    <citation type="submission" date="2021-05" db="EMBL/GenBank/DDBJ databases">
        <title>Genetic and Functional Diversity in Clade A Lucinid endosymbionts from the Bahamas.</title>
        <authorList>
            <person name="Giani N.M."/>
            <person name="Engel A.S."/>
            <person name="Campbell B.J."/>
        </authorList>
    </citation>
    <scope>NUCLEOTIDE SEQUENCE [LARGE SCALE GENOMIC DNA]</scope>
    <source>
        <strain evidence="2">LUC16012Gg_MoonRockCtena</strain>
    </source>
</reference>
<dbReference type="PANTHER" id="PTHR21248">
    <property type="entry name" value="CARDIOLIPIN SYNTHASE"/>
    <property type="match status" value="1"/>
</dbReference>
<dbReference type="GO" id="GO:0032049">
    <property type="term" value="P:cardiolipin biosynthetic process"/>
    <property type="evidence" value="ECO:0007669"/>
    <property type="project" value="UniProtKB-ARBA"/>
</dbReference>
<dbReference type="InterPro" id="IPR001736">
    <property type="entry name" value="PLipase_D/transphosphatidylase"/>
</dbReference>
<dbReference type="InterPro" id="IPR025202">
    <property type="entry name" value="PLD-like_dom"/>
</dbReference>
<comment type="caution">
    <text evidence="2">The sequence shown here is derived from an EMBL/GenBank/DDBJ whole genome shotgun (WGS) entry which is preliminary data.</text>
</comment>
<dbReference type="PANTHER" id="PTHR21248:SF12">
    <property type="entry name" value="CARDIOLIPIN SYNTHASE C"/>
    <property type="match status" value="1"/>
</dbReference>
<evidence type="ECO:0000313" key="3">
    <source>
        <dbReference type="Proteomes" id="UP000770889"/>
    </source>
</evidence>
<organism evidence="2 3">
    <name type="scientific">Candidatus Thiodiazotropha taylori</name>
    <dbReference type="NCBI Taxonomy" id="2792791"/>
    <lineage>
        <taxon>Bacteria</taxon>
        <taxon>Pseudomonadati</taxon>
        <taxon>Pseudomonadota</taxon>
        <taxon>Gammaproteobacteria</taxon>
        <taxon>Chromatiales</taxon>
        <taxon>Sedimenticolaceae</taxon>
        <taxon>Candidatus Thiodiazotropha</taxon>
    </lineage>
</organism>
<dbReference type="AlphaFoldDB" id="A0A944M5C7"/>
<evidence type="ECO:0000259" key="1">
    <source>
        <dbReference type="PROSITE" id="PS50035"/>
    </source>
</evidence>
<dbReference type="Pfam" id="PF13091">
    <property type="entry name" value="PLDc_2"/>
    <property type="match status" value="2"/>
</dbReference>
<protein>
    <submittedName>
        <fullName evidence="2">Phospholipase D family protein</fullName>
    </submittedName>
</protein>
<dbReference type="Proteomes" id="UP000770889">
    <property type="component" value="Unassembled WGS sequence"/>
</dbReference>